<evidence type="ECO:0000256" key="6">
    <source>
        <dbReference type="ARBA" id="ARBA00022989"/>
    </source>
</evidence>
<proteinExistence type="predicted"/>
<dbReference type="GO" id="GO:0046983">
    <property type="term" value="F:protein dimerization activity"/>
    <property type="evidence" value="ECO:0007669"/>
    <property type="project" value="InterPro"/>
</dbReference>
<dbReference type="Proteomes" id="UP000244867">
    <property type="component" value="Unassembled WGS sequence"/>
</dbReference>
<evidence type="ECO:0000256" key="7">
    <source>
        <dbReference type="ARBA" id="ARBA00023012"/>
    </source>
</evidence>
<dbReference type="Gene3D" id="3.30.565.10">
    <property type="entry name" value="Histidine kinase-like ATPase, C-terminal domain"/>
    <property type="match status" value="1"/>
</dbReference>
<evidence type="ECO:0000256" key="1">
    <source>
        <dbReference type="ARBA" id="ARBA00004651"/>
    </source>
</evidence>
<feature type="transmembrane region" description="Helical" evidence="9">
    <location>
        <begin position="108"/>
        <end position="131"/>
    </location>
</feature>
<accession>A0A2R7YW73</accession>
<keyword evidence="5" id="KW-0418">Kinase</keyword>
<dbReference type="InterPro" id="IPR036890">
    <property type="entry name" value="HATPase_C_sf"/>
</dbReference>
<dbReference type="Gene3D" id="1.20.5.1930">
    <property type="match status" value="1"/>
</dbReference>
<dbReference type="PANTHER" id="PTHR24421:SF37">
    <property type="entry name" value="SENSOR HISTIDINE KINASE NARS"/>
    <property type="match status" value="1"/>
</dbReference>
<dbReference type="CDD" id="cd16917">
    <property type="entry name" value="HATPase_UhpB-NarQ-NarX-like"/>
    <property type="match status" value="1"/>
</dbReference>
<evidence type="ECO:0000259" key="10">
    <source>
        <dbReference type="Pfam" id="PF02518"/>
    </source>
</evidence>
<keyword evidence="13" id="KW-1185">Reference proteome</keyword>
<dbReference type="AlphaFoldDB" id="A0A2R7YW73"/>
<keyword evidence="8 9" id="KW-0472">Membrane</keyword>
<dbReference type="PANTHER" id="PTHR24421">
    <property type="entry name" value="NITRATE/NITRITE SENSOR PROTEIN NARX-RELATED"/>
    <property type="match status" value="1"/>
</dbReference>
<comment type="caution">
    <text evidence="12">The sequence shown here is derived from an EMBL/GenBank/DDBJ whole genome shotgun (WGS) entry which is preliminary data.</text>
</comment>
<sequence>MNPTASQTFNASLRQWRVTTAVRVFGLALATGSAAASGQLGQATPLIAALALIAGVASALEWGTPTFSTRWLPVGEALLSALLLLSAPEQPGVVAYLAVPPIVAGVRSGLVTTVNATFVAAVASIATTVISSEPDTVERLTRAGVWLLAGFGVGLLASWQLRSVRDFEAKQAPYAAANQLMVQLHQLAQRGRLGLDSAQLAVELETELRAATGAQQSAVFVIGTDDSVGLLAAHGDAAALFALRDQLSQSGQTLPDVAELPLRAADKIRGTVLLIRSSGWTDEERAEVQEIADEFVVRLDTAVLFDDVRLIATAEERNRLAREMHDGVAQEVVALGFLVDEIETVSSDPETRALAATLRDEISRVVTELRFSIFDLRHHVAEHRLSGALAEYVREVSHGSDLRVHLLLDESGPPLPSWTESELLRVAQEAIGNVRKHAQAMNLWVTLTSNTAGITLRVEDDGIGNAAPRERHWGIQTMTERAERIGAHLTISPRPDGGTVVLLCSTDVAQPERTETRDHHRSSR</sequence>
<dbReference type="InterPro" id="IPR050482">
    <property type="entry name" value="Sensor_HK_TwoCompSys"/>
</dbReference>
<protein>
    <submittedName>
        <fullName evidence="12">Uncharacterized protein</fullName>
    </submittedName>
</protein>
<evidence type="ECO:0000313" key="13">
    <source>
        <dbReference type="Proteomes" id="UP000244867"/>
    </source>
</evidence>
<evidence type="ECO:0000256" key="4">
    <source>
        <dbReference type="ARBA" id="ARBA00022692"/>
    </source>
</evidence>
<reference evidence="12 13" key="1">
    <citation type="submission" date="2018-03" db="EMBL/GenBank/DDBJ databases">
        <authorList>
            <person name="Keele B.F."/>
        </authorList>
    </citation>
    <scope>NUCLEOTIDE SEQUENCE [LARGE SCALE GENOMIC DNA]</scope>
    <source>
        <strain evidence="12 13">IB-3</strain>
    </source>
</reference>
<dbReference type="RefSeq" id="WP_108344806.1">
    <property type="nucleotide sequence ID" value="NZ_PYXZ01000005.1"/>
</dbReference>
<dbReference type="EMBL" id="PYXZ01000005">
    <property type="protein sequence ID" value="PUA80612.1"/>
    <property type="molecule type" value="Genomic_DNA"/>
</dbReference>
<feature type="transmembrane region" description="Helical" evidence="9">
    <location>
        <begin position="46"/>
        <end position="64"/>
    </location>
</feature>
<gene>
    <name evidence="12" type="ORF">C7S10_12695</name>
</gene>
<dbReference type="SUPFAM" id="SSF55874">
    <property type="entry name" value="ATPase domain of HSP90 chaperone/DNA topoisomerase II/histidine kinase"/>
    <property type="match status" value="1"/>
</dbReference>
<feature type="transmembrane region" description="Helical" evidence="9">
    <location>
        <begin position="143"/>
        <end position="161"/>
    </location>
</feature>
<keyword evidence="2" id="KW-1003">Cell membrane</keyword>
<dbReference type="Pfam" id="PF07730">
    <property type="entry name" value="HisKA_3"/>
    <property type="match status" value="1"/>
</dbReference>
<keyword evidence="3" id="KW-0808">Transferase</keyword>
<dbReference type="InterPro" id="IPR003594">
    <property type="entry name" value="HATPase_dom"/>
</dbReference>
<evidence type="ECO:0000256" key="5">
    <source>
        <dbReference type="ARBA" id="ARBA00022777"/>
    </source>
</evidence>
<keyword evidence="7" id="KW-0902">Two-component regulatory system</keyword>
<evidence type="ECO:0000259" key="11">
    <source>
        <dbReference type="Pfam" id="PF07730"/>
    </source>
</evidence>
<evidence type="ECO:0000256" key="9">
    <source>
        <dbReference type="SAM" id="Phobius"/>
    </source>
</evidence>
<evidence type="ECO:0000256" key="3">
    <source>
        <dbReference type="ARBA" id="ARBA00022679"/>
    </source>
</evidence>
<name>A0A2R7YW73_9ACTN</name>
<dbReference type="GO" id="GO:0005886">
    <property type="term" value="C:plasma membrane"/>
    <property type="evidence" value="ECO:0007669"/>
    <property type="project" value="UniProtKB-SubCell"/>
</dbReference>
<comment type="subcellular location">
    <subcellularLocation>
        <location evidence="1">Cell membrane</location>
        <topology evidence="1">Multi-pass membrane protein</topology>
    </subcellularLocation>
</comment>
<feature type="domain" description="Signal transduction histidine kinase subgroup 3 dimerisation and phosphoacceptor" evidence="11">
    <location>
        <begin position="316"/>
        <end position="379"/>
    </location>
</feature>
<dbReference type="OrthoDB" id="144293at2"/>
<feature type="transmembrane region" description="Helical" evidence="9">
    <location>
        <begin position="21"/>
        <end position="40"/>
    </location>
</feature>
<evidence type="ECO:0000256" key="2">
    <source>
        <dbReference type="ARBA" id="ARBA00022475"/>
    </source>
</evidence>
<feature type="domain" description="Histidine kinase/HSP90-like ATPase" evidence="10">
    <location>
        <begin position="421"/>
        <end position="502"/>
    </location>
</feature>
<organism evidence="12 13">
    <name type="scientific">Nocardioides currus</name>
    <dbReference type="NCBI Taxonomy" id="2133958"/>
    <lineage>
        <taxon>Bacteria</taxon>
        <taxon>Bacillati</taxon>
        <taxon>Actinomycetota</taxon>
        <taxon>Actinomycetes</taxon>
        <taxon>Propionibacteriales</taxon>
        <taxon>Nocardioidaceae</taxon>
        <taxon>Nocardioides</taxon>
    </lineage>
</organism>
<dbReference type="InterPro" id="IPR011712">
    <property type="entry name" value="Sig_transdc_His_kin_sub3_dim/P"/>
</dbReference>
<dbReference type="Pfam" id="PF02518">
    <property type="entry name" value="HATPase_c"/>
    <property type="match status" value="1"/>
</dbReference>
<dbReference type="GO" id="GO:0000155">
    <property type="term" value="F:phosphorelay sensor kinase activity"/>
    <property type="evidence" value="ECO:0007669"/>
    <property type="project" value="InterPro"/>
</dbReference>
<evidence type="ECO:0000313" key="12">
    <source>
        <dbReference type="EMBL" id="PUA80612.1"/>
    </source>
</evidence>
<feature type="transmembrane region" description="Helical" evidence="9">
    <location>
        <begin position="71"/>
        <end position="88"/>
    </location>
</feature>
<keyword evidence="4 9" id="KW-0812">Transmembrane</keyword>
<keyword evidence="6 9" id="KW-1133">Transmembrane helix</keyword>
<evidence type="ECO:0000256" key="8">
    <source>
        <dbReference type="ARBA" id="ARBA00023136"/>
    </source>
</evidence>